<gene>
    <name evidence="1" type="ORF">SAMN04488059_1162</name>
</gene>
<dbReference type="AlphaFoldDB" id="A0A1I1NNF1"/>
<protein>
    <submittedName>
        <fullName evidence="1">Uncharacterized protein</fullName>
    </submittedName>
</protein>
<name>A0A1I1NNF1_9HYPH</name>
<dbReference type="EMBL" id="FOMB01000016">
    <property type="protein sequence ID" value="SFC96283.1"/>
    <property type="molecule type" value="Genomic_DNA"/>
</dbReference>
<evidence type="ECO:0000313" key="2">
    <source>
        <dbReference type="Proteomes" id="UP000182258"/>
    </source>
</evidence>
<sequence>MMDTATGRPAWIVKPRNGFTSFKTTKAIEYKERWPRDVLIQATLSPEIETLSPFEVTLPPTSIQPEGDSGGCFGRSGRGELRGLAQSWSLSGAADPVAG</sequence>
<evidence type="ECO:0000313" key="1">
    <source>
        <dbReference type="EMBL" id="SFC96283.1"/>
    </source>
</evidence>
<dbReference type="Proteomes" id="UP000182258">
    <property type="component" value="Unassembled WGS sequence"/>
</dbReference>
<proteinExistence type="predicted"/>
<reference evidence="1 2" key="1">
    <citation type="submission" date="2016-10" db="EMBL/GenBank/DDBJ databases">
        <authorList>
            <person name="de Groot N.N."/>
        </authorList>
    </citation>
    <scope>NUCLEOTIDE SEQUENCE [LARGE SCALE GENOMIC DNA]</scope>
    <source>
        <strain evidence="1 2">CGMCC 1.10210</strain>
    </source>
</reference>
<accession>A0A1I1NNF1</accession>
<organism evidence="1 2">
    <name type="scientific">Devosia psychrophila</name>
    <dbReference type="NCBI Taxonomy" id="728005"/>
    <lineage>
        <taxon>Bacteria</taxon>
        <taxon>Pseudomonadati</taxon>
        <taxon>Pseudomonadota</taxon>
        <taxon>Alphaproteobacteria</taxon>
        <taxon>Hyphomicrobiales</taxon>
        <taxon>Devosiaceae</taxon>
        <taxon>Devosia</taxon>
    </lineage>
</organism>